<dbReference type="SUPFAM" id="SSF53474">
    <property type="entry name" value="alpha/beta-Hydrolases"/>
    <property type="match status" value="1"/>
</dbReference>
<keyword evidence="2" id="KW-0732">Signal</keyword>
<evidence type="ECO:0000313" key="4">
    <source>
        <dbReference type="Proteomes" id="UP001341281"/>
    </source>
</evidence>
<evidence type="ECO:0000256" key="2">
    <source>
        <dbReference type="SAM" id="SignalP"/>
    </source>
</evidence>
<evidence type="ECO:0000313" key="3">
    <source>
        <dbReference type="EMBL" id="WVZ64380.1"/>
    </source>
</evidence>
<sequence length="366" mass="40069">MRGTRSPGAGGELRWWLPVVVFVLCGHFLSSSSSPPVADVEERVVTHLPGFHGPLPFSLQTGYVEVEERHGVRLFYYFIRSERSPADDPIVLWLSGGPGCSAFTALVYQIGPLRFELHGHTHTDDGGLPKLVYTSESWTKVSNIIFLDSPVGAGFSYSVTEQGYATSDTKAVDHILIFLSKWFHEHPEFLSNPLYIGGDSYAGIIVPTVTSAIASGTSAIASGKLTGSEPALNLKGYIVGNPVTDANFDNPSRIPFAHGMGLISDEIYEAYKKSCVVGDSSHRSFQCTNSLDAIYERLKDIFLFHILEPLCPDDESPHPYNNVLKMKLSSGVQHGYAAEEPHLSYISTKCRVSYIDAPGYGQTMTQ</sequence>
<dbReference type="GO" id="GO:0016747">
    <property type="term" value="F:acyltransferase activity, transferring groups other than amino-acyl groups"/>
    <property type="evidence" value="ECO:0007669"/>
    <property type="project" value="TreeGrafter"/>
</dbReference>
<dbReference type="EMBL" id="CP144747">
    <property type="protein sequence ID" value="WVZ64380.1"/>
    <property type="molecule type" value="Genomic_DNA"/>
</dbReference>
<dbReference type="InterPro" id="IPR029058">
    <property type="entry name" value="AB_hydrolase_fold"/>
</dbReference>
<feature type="signal peptide" evidence="2">
    <location>
        <begin position="1"/>
        <end position="33"/>
    </location>
</feature>
<dbReference type="GO" id="GO:0004185">
    <property type="term" value="F:serine-type carboxypeptidase activity"/>
    <property type="evidence" value="ECO:0007669"/>
    <property type="project" value="InterPro"/>
</dbReference>
<feature type="chain" id="PRO_5044712191" description="Serine carboxypeptidase" evidence="2">
    <location>
        <begin position="34"/>
        <end position="366"/>
    </location>
</feature>
<reference evidence="3 4" key="1">
    <citation type="submission" date="2024-02" db="EMBL/GenBank/DDBJ databases">
        <title>High-quality chromosome-scale genome assembly of Pensacola bahiagrass (Paspalum notatum Flugge var. saurae).</title>
        <authorList>
            <person name="Vega J.M."/>
            <person name="Podio M."/>
            <person name="Orjuela J."/>
            <person name="Siena L.A."/>
            <person name="Pessino S.C."/>
            <person name="Combes M.C."/>
            <person name="Mariac C."/>
            <person name="Albertini E."/>
            <person name="Pupilli F."/>
            <person name="Ortiz J.P.A."/>
            <person name="Leblanc O."/>
        </authorList>
    </citation>
    <scope>NUCLEOTIDE SEQUENCE [LARGE SCALE GENOMIC DNA]</scope>
    <source>
        <strain evidence="3">R1</strain>
        <tissue evidence="3">Leaf</tissue>
    </source>
</reference>
<gene>
    <name evidence="3" type="ORF">U9M48_013902</name>
</gene>
<dbReference type="FunFam" id="3.40.50.1820:FF:000072">
    <property type="entry name" value="Serine carboxypeptidase-like 19"/>
    <property type="match status" value="1"/>
</dbReference>
<accession>A0AAQ3T0H3</accession>
<evidence type="ECO:0008006" key="5">
    <source>
        <dbReference type="Google" id="ProtNLM"/>
    </source>
</evidence>
<dbReference type="AlphaFoldDB" id="A0AAQ3T0H3"/>
<dbReference type="Pfam" id="PF00450">
    <property type="entry name" value="Peptidase_S10"/>
    <property type="match status" value="1"/>
</dbReference>
<dbReference type="Gene3D" id="3.40.50.1820">
    <property type="entry name" value="alpha/beta hydrolase"/>
    <property type="match status" value="1"/>
</dbReference>
<dbReference type="GO" id="GO:0019748">
    <property type="term" value="P:secondary metabolic process"/>
    <property type="evidence" value="ECO:0007669"/>
    <property type="project" value="TreeGrafter"/>
</dbReference>
<dbReference type="PANTHER" id="PTHR11802:SF303">
    <property type="entry name" value="SERINE CARBOXYPEPTIDASE 1"/>
    <property type="match status" value="1"/>
</dbReference>
<protein>
    <recommendedName>
        <fullName evidence="5">Serine carboxypeptidase</fullName>
    </recommendedName>
</protein>
<proteinExistence type="inferred from homology"/>
<dbReference type="PANTHER" id="PTHR11802">
    <property type="entry name" value="SERINE PROTEASE FAMILY S10 SERINE CARBOXYPEPTIDASE"/>
    <property type="match status" value="1"/>
</dbReference>
<dbReference type="EMBL" id="CP144747">
    <property type="protein sequence ID" value="WVZ64379.1"/>
    <property type="molecule type" value="Genomic_DNA"/>
</dbReference>
<dbReference type="InterPro" id="IPR001563">
    <property type="entry name" value="Peptidase_S10"/>
</dbReference>
<organism evidence="3 4">
    <name type="scientific">Paspalum notatum var. saurae</name>
    <dbReference type="NCBI Taxonomy" id="547442"/>
    <lineage>
        <taxon>Eukaryota</taxon>
        <taxon>Viridiplantae</taxon>
        <taxon>Streptophyta</taxon>
        <taxon>Embryophyta</taxon>
        <taxon>Tracheophyta</taxon>
        <taxon>Spermatophyta</taxon>
        <taxon>Magnoliopsida</taxon>
        <taxon>Liliopsida</taxon>
        <taxon>Poales</taxon>
        <taxon>Poaceae</taxon>
        <taxon>PACMAD clade</taxon>
        <taxon>Panicoideae</taxon>
        <taxon>Andropogonodae</taxon>
        <taxon>Paspaleae</taxon>
        <taxon>Paspalinae</taxon>
        <taxon>Paspalum</taxon>
    </lineage>
</organism>
<dbReference type="GO" id="GO:0006508">
    <property type="term" value="P:proteolysis"/>
    <property type="evidence" value="ECO:0007669"/>
    <property type="project" value="InterPro"/>
</dbReference>
<dbReference type="Proteomes" id="UP001341281">
    <property type="component" value="Chromosome 03"/>
</dbReference>
<dbReference type="PRINTS" id="PR00724">
    <property type="entry name" value="CRBOXYPTASEC"/>
</dbReference>
<name>A0AAQ3T0H3_PASNO</name>
<comment type="similarity">
    <text evidence="1">Belongs to the peptidase S10 family.</text>
</comment>
<evidence type="ECO:0000256" key="1">
    <source>
        <dbReference type="ARBA" id="ARBA00009431"/>
    </source>
</evidence>
<keyword evidence="4" id="KW-1185">Reference proteome</keyword>